<name>A0A8R2R2B8_BOMMO</name>
<keyword evidence="5 10" id="KW-0521">NADP</keyword>
<sequence>MWNKRNRKKRPIKMNFELEESLLTQSGPVSERMEKWTEAQRKGQKIDIDVYGKPSEKQLRELEHVRSLSKELQDNLHELETAVRIADVENQAMNPTAPMLDYSEDHEFVSANRLNNCYGDEDLVDAKEEEKRRLTKGKKTTTEIQQFYADQSVFVTGGTGFLGKVLIEKLLRSCSDVDTVYVLVRNKRGKDPRDRVHDILDDFLFQRAHNEKPKSVHKVVPIYGDMTLPGLGISDEDRKTLVSKVTIIINAAATVKFDEKLSIATAINVKGTKEVLKLAKECRNLKAVTHVSTAFSNTQVKHIEEKFYDSPMSVETLEAVSELDDELINSILPTLLGKRPNTYCFTKAVAEEAVRRYGEGLPICILRPSIVVSTYEEPVRGWTDSVYGPTGLVVGIGTGVLRTMYMDLEKVADMVPVDYTVNAILVSAWHTAKNFKENQTSHIPIYNYVSGAQNPIKWGEFIDLNRKYGIDKPTTKAVWYYGLNPTNNYYMFLFYNFFLHYLPALFVDIYFVLAGKKATMVKIYKKVMKLTNILFYFSTQDWQFSDNGVRDMWGSLPDDDKVIFPFNIADMSWDYMCETFLVGLRVYLLKDDLSSLPEARKKWTRLFILHQIVKLVTLSFVLYLAYVILKPIVSLFVA</sequence>
<dbReference type="EC" id="1.2.1.84" evidence="10"/>
<evidence type="ECO:0000256" key="11">
    <source>
        <dbReference type="SAM" id="Coils"/>
    </source>
</evidence>
<dbReference type="GO" id="GO:0102965">
    <property type="term" value="F:alcohol-forming long-chain fatty acyl-CoA reductase activity"/>
    <property type="evidence" value="ECO:0007669"/>
    <property type="project" value="UniProtKB-EC"/>
</dbReference>
<dbReference type="GO" id="GO:0005777">
    <property type="term" value="C:peroxisome"/>
    <property type="evidence" value="ECO:0007669"/>
    <property type="project" value="TreeGrafter"/>
</dbReference>
<dbReference type="Proteomes" id="UP000005204">
    <property type="component" value="Unassembled WGS sequence"/>
</dbReference>
<evidence type="ECO:0000256" key="2">
    <source>
        <dbReference type="ARBA" id="ARBA00005928"/>
    </source>
</evidence>
<dbReference type="InterPro" id="IPR036291">
    <property type="entry name" value="NAD(P)-bd_dom_sf"/>
</dbReference>
<evidence type="ECO:0000259" key="13">
    <source>
        <dbReference type="Pfam" id="PF07993"/>
    </source>
</evidence>
<dbReference type="GO" id="GO:0035336">
    <property type="term" value="P:long-chain fatty-acyl-CoA metabolic process"/>
    <property type="evidence" value="ECO:0007669"/>
    <property type="project" value="TreeGrafter"/>
</dbReference>
<evidence type="ECO:0000256" key="3">
    <source>
        <dbReference type="ARBA" id="ARBA00022516"/>
    </source>
</evidence>
<keyword evidence="11" id="KW-0175">Coiled coil</keyword>
<evidence type="ECO:0000256" key="1">
    <source>
        <dbReference type="ARBA" id="ARBA00004141"/>
    </source>
</evidence>
<evidence type="ECO:0000256" key="9">
    <source>
        <dbReference type="ARBA" id="ARBA00052530"/>
    </source>
</evidence>
<dbReference type="PANTHER" id="PTHR11011:SF60">
    <property type="entry name" value="FATTY ACYL-COA REDUCTASE-RELATED"/>
    <property type="match status" value="1"/>
</dbReference>
<evidence type="ECO:0000256" key="4">
    <source>
        <dbReference type="ARBA" id="ARBA00022692"/>
    </source>
</evidence>
<feature type="transmembrane region" description="Helical" evidence="10">
    <location>
        <begin position="489"/>
        <end position="513"/>
    </location>
</feature>
<keyword evidence="6 10" id="KW-1133">Transmembrane helix</keyword>
<feature type="transmembrane region" description="Helical" evidence="10">
    <location>
        <begin position="606"/>
        <end position="629"/>
    </location>
</feature>
<evidence type="ECO:0000256" key="6">
    <source>
        <dbReference type="ARBA" id="ARBA00022989"/>
    </source>
</evidence>
<dbReference type="Pfam" id="PF07993">
    <property type="entry name" value="NAD_binding_4"/>
    <property type="match status" value="1"/>
</dbReference>
<comment type="function">
    <text evidence="10">Catalyzes the reduction of fatty acyl-CoA to fatty alcohols.</text>
</comment>
<dbReference type="Pfam" id="PF03015">
    <property type="entry name" value="Sterile"/>
    <property type="match status" value="1"/>
</dbReference>
<dbReference type="GO" id="GO:0080019">
    <property type="term" value="F:alcohol-forming very long-chain fatty acyl-CoA reductase activity"/>
    <property type="evidence" value="ECO:0007669"/>
    <property type="project" value="InterPro"/>
</dbReference>
<evidence type="ECO:0000313" key="14">
    <source>
        <dbReference type="EnsemblMetazoa" id="XP_037875282.1"/>
    </source>
</evidence>
<keyword evidence="8 10" id="KW-0472">Membrane</keyword>
<accession>A0A8R2R2B8</accession>
<dbReference type="FunFam" id="3.40.50.720:FF:000143">
    <property type="entry name" value="Fatty acyl-CoA reductase"/>
    <property type="match status" value="1"/>
</dbReference>
<dbReference type="InterPro" id="IPR013120">
    <property type="entry name" value="FAR_NAD-bd"/>
</dbReference>
<evidence type="ECO:0000256" key="8">
    <source>
        <dbReference type="ARBA" id="ARBA00023136"/>
    </source>
</evidence>
<reference evidence="15" key="1">
    <citation type="journal article" date="2008" name="Insect Biochem. Mol. Biol.">
        <title>The genome of a lepidopteran model insect, the silkworm Bombyx mori.</title>
        <authorList>
            <consortium name="International Silkworm Genome Consortium"/>
        </authorList>
    </citation>
    <scope>NUCLEOTIDE SEQUENCE [LARGE SCALE GENOMIC DNA]</scope>
    <source>
        <strain evidence="15">p50T</strain>
    </source>
</reference>
<dbReference type="InterPro" id="IPR026055">
    <property type="entry name" value="FAR"/>
</dbReference>
<comment type="catalytic activity">
    <reaction evidence="9 10">
        <text>a long-chain fatty acyl-CoA + 2 NADPH + 2 H(+) = a long-chain primary fatty alcohol + 2 NADP(+) + CoA</text>
        <dbReference type="Rhea" id="RHEA:52716"/>
        <dbReference type="ChEBI" id="CHEBI:15378"/>
        <dbReference type="ChEBI" id="CHEBI:57287"/>
        <dbReference type="ChEBI" id="CHEBI:57783"/>
        <dbReference type="ChEBI" id="CHEBI:58349"/>
        <dbReference type="ChEBI" id="CHEBI:77396"/>
        <dbReference type="ChEBI" id="CHEBI:83139"/>
        <dbReference type="EC" id="1.2.1.84"/>
    </reaction>
</comment>
<dbReference type="GO" id="GO:0016020">
    <property type="term" value="C:membrane"/>
    <property type="evidence" value="ECO:0007669"/>
    <property type="project" value="UniProtKB-SubCell"/>
</dbReference>
<dbReference type="AlphaFoldDB" id="A0A8R2R2B8"/>
<evidence type="ECO:0000256" key="5">
    <source>
        <dbReference type="ARBA" id="ARBA00022857"/>
    </source>
</evidence>
<dbReference type="EnsemblMetazoa" id="XM_038019354.1">
    <property type="protein sequence ID" value="XP_037875282.1"/>
    <property type="gene ID" value="LOC101741864"/>
</dbReference>
<evidence type="ECO:0000313" key="15">
    <source>
        <dbReference type="Proteomes" id="UP000005204"/>
    </source>
</evidence>
<dbReference type="Gene3D" id="3.40.50.720">
    <property type="entry name" value="NAD(P)-binding Rossmann-like Domain"/>
    <property type="match status" value="1"/>
</dbReference>
<comment type="subcellular location">
    <subcellularLocation>
        <location evidence="1">Membrane</location>
        <topology evidence="1">Multi-pass membrane protein</topology>
    </subcellularLocation>
</comment>
<dbReference type="GeneID" id="101741864"/>
<reference evidence="14" key="2">
    <citation type="submission" date="2022-06" db="UniProtKB">
        <authorList>
            <consortium name="EnsemblMetazoa"/>
        </authorList>
    </citation>
    <scope>IDENTIFICATION</scope>
    <source>
        <strain evidence="14">p50T (Dazao)</strain>
    </source>
</reference>
<comment type="similarity">
    <text evidence="2 10">Belongs to the fatty acyl-CoA reductase family.</text>
</comment>
<feature type="domain" description="Thioester reductase (TE)" evidence="13">
    <location>
        <begin position="155"/>
        <end position="424"/>
    </location>
</feature>
<protein>
    <recommendedName>
        <fullName evidence="10">Fatty acyl-CoA reductase</fullName>
        <ecNumber evidence="10">1.2.1.84</ecNumber>
    </recommendedName>
</protein>
<keyword evidence="3 10" id="KW-0444">Lipid biosynthesis</keyword>
<dbReference type="CDD" id="cd09071">
    <property type="entry name" value="FAR_C"/>
    <property type="match status" value="1"/>
</dbReference>
<dbReference type="RefSeq" id="XP_037875282.1">
    <property type="nucleotide sequence ID" value="XM_038019354.2"/>
</dbReference>
<dbReference type="SUPFAM" id="SSF51735">
    <property type="entry name" value="NAD(P)-binding Rossmann-fold domains"/>
    <property type="match status" value="1"/>
</dbReference>
<proteinExistence type="inferred from homology"/>
<keyword evidence="7 10" id="KW-0443">Lipid metabolism</keyword>
<feature type="domain" description="Fatty acyl-CoA reductase C-terminal" evidence="12">
    <location>
        <begin position="499"/>
        <end position="591"/>
    </location>
</feature>
<keyword evidence="4 10" id="KW-0812">Transmembrane</keyword>
<dbReference type="KEGG" id="bmor:101741864"/>
<keyword evidence="15" id="KW-1185">Reference proteome</keyword>
<evidence type="ECO:0000256" key="7">
    <source>
        <dbReference type="ARBA" id="ARBA00023098"/>
    </source>
</evidence>
<feature type="coiled-coil region" evidence="11">
    <location>
        <begin position="62"/>
        <end position="89"/>
    </location>
</feature>
<dbReference type="PANTHER" id="PTHR11011">
    <property type="entry name" value="MALE STERILITY PROTEIN 2-RELATED"/>
    <property type="match status" value="1"/>
</dbReference>
<keyword evidence="10" id="KW-0560">Oxidoreductase</keyword>
<dbReference type="InterPro" id="IPR033640">
    <property type="entry name" value="FAR_C"/>
</dbReference>
<dbReference type="CDD" id="cd05236">
    <property type="entry name" value="FAR-N_SDR_e"/>
    <property type="match status" value="1"/>
</dbReference>
<organism evidence="14 15">
    <name type="scientific">Bombyx mori</name>
    <name type="common">Silk moth</name>
    <dbReference type="NCBI Taxonomy" id="7091"/>
    <lineage>
        <taxon>Eukaryota</taxon>
        <taxon>Metazoa</taxon>
        <taxon>Ecdysozoa</taxon>
        <taxon>Arthropoda</taxon>
        <taxon>Hexapoda</taxon>
        <taxon>Insecta</taxon>
        <taxon>Pterygota</taxon>
        <taxon>Neoptera</taxon>
        <taxon>Endopterygota</taxon>
        <taxon>Lepidoptera</taxon>
        <taxon>Glossata</taxon>
        <taxon>Ditrysia</taxon>
        <taxon>Bombycoidea</taxon>
        <taxon>Bombycidae</taxon>
        <taxon>Bombycinae</taxon>
        <taxon>Bombyx</taxon>
    </lineage>
</organism>
<evidence type="ECO:0000256" key="10">
    <source>
        <dbReference type="RuleBase" id="RU363097"/>
    </source>
</evidence>
<evidence type="ECO:0000259" key="12">
    <source>
        <dbReference type="Pfam" id="PF03015"/>
    </source>
</evidence>